<accession>A0A0A9E264</accession>
<evidence type="ECO:0000313" key="1">
    <source>
        <dbReference type="EMBL" id="JAD92010.1"/>
    </source>
</evidence>
<sequence>MKILVPDWCDQIRVVWSRVGRVPTSQVTVIKIVVGDKIRQVLLAVRFCSC</sequence>
<dbReference type="AlphaFoldDB" id="A0A0A9E264"/>
<reference evidence="1" key="1">
    <citation type="submission" date="2014-09" db="EMBL/GenBank/DDBJ databases">
        <authorList>
            <person name="Magalhaes I.L.F."/>
            <person name="Oliveira U."/>
            <person name="Santos F.R."/>
            <person name="Vidigal T.H.D.A."/>
            <person name="Brescovit A.D."/>
            <person name="Santos A.J."/>
        </authorList>
    </citation>
    <scope>NUCLEOTIDE SEQUENCE</scope>
    <source>
        <tissue evidence="1">Shoot tissue taken approximately 20 cm above the soil surface</tissue>
    </source>
</reference>
<name>A0A0A9E264_ARUDO</name>
<dbReference type="EMBL" id="GBRH01205885">
    <property type="protein sequence ID" value="JAD92010.1"/>
    <property type="molecule type" value="Transcribed_RNA"/>
</dbReference>
<organism evidence="1">
    <name type="scientific">Arundo donax</name>
    <name type="common">Giant reed</name>
    <name type="synonym">Donax arundinaceus</name>
    <dbReference type="NCBI Taxonomy" id="35708"/>
    <lineage>
        <taxon>Eukaryota</taxon>
        <taxon>Viridiplantae</taxon>
        <taxon>Streptophyta</taxon>
        <taxon>Embryophyta</taxon>
        <taxon>Tracheophyta</taxon>
        <taxon>Spermatophyta</taxon>
        <taxon>Magnoliopsida</taxon>
        <taxon>Liliopsida</taxon>
        <taxon>Poales</taxon>
        <taxon>Poaceae</taxon>
        <taxon>PACMAD clade</taxon>
        <taxon>Arundinoideae</taxon>
        <taxon>Arundineae</taxon>
        <taxon>Arundo</taxon>
    </lineage>
</organism>
<reference evidence="1" key="2">
    <citation type="journal article" date="2015" name="Data Brief">
        <title>Shoot transcriptome of the giant reed, Arundo donax.</title>
        <authorList>
            <person name="Barrero R.A."/>
            <person name="Guerrero F.D."/>
            <person name="Moolhuijzen P."/>
            <person name="Goolsby J.A."/>
            <person name="Tidwell J."/>
            <person name="Bellgard S.E."/>
            <person name="Bellgard M.I."/>
        </authorList>
    </citation>
    <scope>NUCLEOTIDE SEQUENCE</scope>
    <source>
        <tissue evidence="1">Shoot tissue taken approximately 20 cm above the soil surface</tissue>
    </source>
</reference>
<protein>
    <submittedName>
        <fullName evidence="1">Uncharacterized protein</fullName>
    </submittedName>
</protein>
<proteinExistence type="predicted"/>